<dbReference type="GO" id="GO:0008484">
    <property type="term" value="F:sulfuric ester hydrolase activity"/>
    <property type="evidence" value="ECO:0007669"/>
    <property type="project" value="TreeGrafter"/>
</dbReference>
<evidence type="ECO:0000313" key="5">
    <source>
        <dbReference type="Proteomes" id="UP000315252"/>
    </source>
</evidence>
<keyword evidence="1" id="KW-0479">Metal-binding</keyword>
<sequence length="506" mass="55807">MPMNVLLITADQWRGDCLGAVGHPLVKTPAIDALAADGLLFRKHFGQAVPCSPARASLLTGLYQMNHRVCRNGTPLDARHDNIALAARRLGYEPVLFGYTDSAVDPRTCDPNDPRLLTYEGVLPGFTQRQPLDEASEAWFAWLRRKGVAVPEKGLDIYLPAEGPADPPAGAAARYPAEFSEAAFLTERFLDYSDEMGSAPWFAHISFLRPHPPFIAPEPYNRMYDPDALPDFVRAGSLEDEATSHPFLAHVFESQAKSSFVAGAEGLTRDWDDAARRQIRASYYGLISEVDAQIGRVLDHLKAKGLYDETLIVLTTDHGEMAGDHHLFGKLGYFDQANHIPLIIRHPDAADVRGRQVEAFSEAVDVTPTILDCLGARIPRAMDGRSLKPFLEGRTPDDARSEVHWEFDFREVVSGTAQDALGLALDDCSLAVIRDAAFKYVHFTGLPPLLFDLAADPAELRNLAGDPAHQGTRLRYAEKLLSWRARHLDRTLTGLELTPEGVRGSL</sequence>
<dbReference type="InterPro" id="IPR000917">
    <property type="entry name" value="Sulfatase_N"/>
</dbReference>
<dbReference type="OrthoDB" id="9795675at2"/>
<keyword evidence="5" id="KW-1185">Reference proteome</keyword>
<dbReference type="PANTHER" id="PTHR45953">
    <property type="entry name" value="IDURONATE 2-SULFATASE"/>
    <property type="match status" value="1"/>
</dbReference>
<evidence type="ECO:0000256" key="1">
    <source>
        <dbReference type="ARBA" id="ARBA00022723"/>
    </source>
</evidence>
<organism evidence="4 5">
    <name type="scientific">Denitrobaculum tricleocarpae</name>
    <dbReference type="NCBI Taxonomy" id="2591009"/>
    <lineage>
        <taxon>Bacteria</taxon>
        <taxon>Pseudomonadati</taxon>
        <taxon>Pseudomonadota</taxon>
        <taxon>Alphaproteobacteria</taxon>
        <taxon>Rhodospirillales</taxon>
        <taxon>Rhodospirillaceae</taxon>
        <taxon>Denitrobaculum</taxon>
    </lineage>
</organism>
<dbReference type="RefSeq" id="WP_142894842.1">
    <property type="nucleotide sequence ID" value="NZ_ML660052.1"/>
</dbReference>
<dbReference type="GO" id="GO:0005737">
    <property type="term" value="C:cytoplasm"/>
    <property type="evidence" value="ECO:0007669"/>
    <property type="project" value="TreeGrafter"/>
</dbReference>
<keyword evidence="2" id="KW-0378">Hydrolase</keyword>
<gene>
    <name evidence="4" type="ORF">FKG95_03165</name>
</gene>
<dbReference type="GO" id="GO:0046872">
    <property type="term" value="F:metal ion binding"/>
    <property type="evidence" value="ECO:0007669"/>
    <property type="project" value="UniProtKB-KW"/>
</dbReference>
<evidence type="ECO:0000259" key="3">
    <source>
        <dbReference type="Pfam" id="PF00884"/>
    </source>
</evidence>
<proteinExistence type="predicted"/>
<reference evidence="4 5" key="1">
    <citation type="submission" date="2019-06" db="EMBL/GenBank/DDBJ databases">
        <title>Whole genome sequence for Rhodospirillaceae sp. R148.</title>
        <authorList>
            <person name="Wang G."/>
        </authorList>
    </citation>
    <scope>NUCLEOTIDE SEQUENCE [LARGE SCALE GENOMIC DNA]</scope>
    <source>
        <strain evidence="4 5">R148</strain>
    </source>
</reference>
<evidence type="ECO:0000313" key="4">
    <source>
        <dbReference type="EMBL" id="TQV83605.1"/>
    </source>
</evidence>
<dbReference type="Pfam" id="PF00884">
    <property type="entry name" value="Sulfatase"/>
    <property type="match status" value="1"/>
</dbReference>
<dbReference type="InterPro" id="IPR017850">
    <property type="entry name" value="Alkaline_phosphatase_core_sf"/>
</dbReference>
<comment type="caution">
    <text evidence="4">The sequence shown here is derived from an EMBL/GenBank/DDBJ whole genome shotgun (WGS) entry which is preliminary data.</text>
</comment>
<feature type="domain" description="Sulfatase N-terminal" evidence="3">
    <location>
        <begin position="4"/>
        <end position="376"/>
    </location>
</feature>
<accession>A0A545U299</accession>
<dbReference type="CDD" id="cd16028">
    <property type="entry name" value="PMH"/>
    <property type="match status" value="1"/>
</dbReference>
<dbReference type="PANTHER" id="PTHR45953:SF1">
    <property type="entry name" value="IDURONATE 2-SULFATASE"/>
    <property type="match status" value="1"/>
</dbReference>
<protein>
    <submittedName>
        <fullName evidence="4">Alkaline phosphatase family protein</fullName>
    </submittedName>
</protein>
<dbReference type="AlphaFoldDB" id="A0A545U299"/>
<evidence type="ECO:0000256" key="2">
    <source>
        <dbReference type="ARBA" id="ARBA00022801"/>
    </source>
</evidence>
<dbReference type="EMBL" id="VHSH01000001">
    <property type="protein sequence ID" value="TQV83605.1"/>
    <property type="molecule type" value="Genomic_DNA"/>
</dbReference>
<dbReference type="SUPFAM" id="SSF53649">
    <property type="entry name" value="Alkaline phosphatase-like"/>
    <property type="match status" value="1"/>
</dbReference>
<dbReference type="Proteomes" id="UP000315252">
    <property type="component" value="Unassembled WGS sequence"/>
</dbReference>
<name>A0A545U299_9PROT</name>
<dbReference type="Gene3D" id="3.40.720.10">
    <property type="entry name" value="Alkaline Phosphatase, subunit A"/>
    <property type="match status" value="1"/>
</dbReference>